<dbReference type="Gene3D" id="3.80.10.10">
    <property type="entry name" value="Ribonuclease Inhibitor"/>
    <property type="match status" value="4"/>
</dbReference>
<dbReference type="InterPro" id="IPR003591">
    <property type="entry name" value="Leu-rich_rpt_typical-subtyp"/>
</dbReference>
<dbReference type="Pfam" id="PF00560">
    <property type="entry name" value="LRR_1"/>
    <property type="match status" value="3"/>
</dbReference>
<evidence type="ECO:0000256" key="1">
    <source>
        <dbReference type="ARBA" id="ARBA00022614"/>
    </source>
</evidence>
<name>A0A0G4EJ39_VITBC</name>
<dbReference type="InterPro" id="IPR001611">
    <property type="entry name" value="Leu-rich_rpt"/>
</dbReference>
<dbReference type="InterPro" id="IPR056047">
    <property type="entry name" value="CRMPA-like_DUF7630"/>
</dbReference>
<evidence type="ECO:0000313" key="5">
    <source>
        <dbReference type="Proteomes" id="UP000041254"/>
    </source>
</evidence>
<dbReference type="PROSITE" id="PS01186">
    <property type="entry name" value="EGF_2"/>
    <property type="match status" value="1"/>
</dbReference>
<dbReference type="PROSITE" id="PS51450">
    <property type="entry name" value="LRR"/>
    <property type="match status" value="1"/>
</dbReference>
<keyword evidence="1" id="KW-0433">Leucine-rich repeat</keyword>
<proteinExistence type="predicted"/>
<evidence type="ECO:0000313" key="4">
    <source>
        <dbReference type="EMBL" id="CEL95924.1"/>
    </source>
</evidence>
<dbReference type="Pfam" id="PF24633">
    <property type="entry name" value="DUF7630"/>
    <property type="match status" value="1"/>
</dbReference>
<dbReference type="STRING" id="1169540.A0A0G4EJ39"/>
<protein>
    <recommendedName>
        <fullName evidence="3">EGF-like domain-containing protein</fullName>
    </recommendedName>
</protein>
<sequence length="695" mass="76043">MDSLQWLDVSSNNFSGPLPVSLGNAGDLRALEMHNSGFSGTIPSQLGQLAELWSLDLANNQLSGALPVTLGGLKSMEELHLENNNLSGPIPAELGKLAKLRKADFYDNRLSGNLPDTLSGWKSVETLDLDNNKFTGTLKPLSNLTSLRQLRVANKSFEGHLPVGFQTLKRLTEIYAANNRHSGLRYHSLRRLDLSSNRLNGSIDLSAFPNLERIVLYKNRITGFADNGSIPESLVYLNLSGNLLSALPESFRSMPKLEVLALANNRISKWPDWGSTSEGVCYMPHTGILTIRKGGFDGLVRTLSDASLLPPPPDWGSLQQLDVSNNPIHVDVIGFFMPLKWQSNLDVLLASNCSIHGELHCEAFFAVDREALALTANTLTPLTVDNLRFILSDNNISSIDLYGLMRSPLFQVDFDNNSLVRVAAPSDLWKSLTVQPYRNARLTNNPDLRSGQTPICISFPDIKDIKNLPHALDNGEERFECTEFCSVFNQVEVDYIFASDALCRCLPGYEGIGINCTKCPAGTYSNRQVKTQTCKQCPDDAGSDEGSTTCYCRLGHQRGDEPCEPCTAGSVGVRKSGRSGGRDTWICQDCLPGLNCSVPINYNASVLPGFFQLTVQLESDRPSHNTTREVTTYGAGLTLLPIVMRCPLSSACKGTNKTDGLNICSEGHEGFVCSRCKAGFSRQTPQQPCVRCAPL</sequence>
<gene>
    <name evidence="4" type="ORF">Vbra_1662</name>
</gene>
<dbReference type="InterPro" id="IPR032675">
    <property type="entry name" value="LRR_dom_sf"/>
</dbReference>
<dbReference type="FunFam" id="3.80.10.10:FF:000383">
    <property type="entry name" value="Leucine-rich repeat receptor protein kinase EMS1"/>
    <property type="match status" value="1"/>
</dbReference>
<dbReference type="PhylomeDB" id="A0A0G4EJ39"/>
<dbReference type="PANTHER" id="PTHR48007">
    <property type="entry name" value="LEUCINE-RICH REPEAT RECEPTOR-LIKE PROTEIN KINASE PXC1"/>
    <property type="match status" value="1"/>
</dbReference>
<keyword evidence="5" id="KW-1185">Reference proteome</keyword>
<dbReference type="PANTHER" id="PTHR48007:SF4">
    <property type="entry name" value="LEUCINE-RICH REPEAT RECEPTOR-LIKE PROTEIN KINASE PXC1"/>
    <property type="match status" value="1"/>
</dbReference>
<evidence type="ECO:0000256" key="2">
    <source>
        <dbReference type="ARBA" id="ARBA00022737"/>
    </source>
</evidence>
<dbReference type="Gene3D" id="2.10.50.10">
    <property type="entry name" value="Tumor Necrosis Factor Receptor, subunit A, domain 2"/>
    <property type="match status" value="1"/>
</dbReference>
<dbReference type="OrthoDB" id="6375837at2759"/>
<dbReference type="VEuPathDB" id="CryptoDB:Vbra_1662"/>
<dbReference type="SUPFAM" id="SSF52058">
    <property type="entry name" value="L domain-like"/>
    <property type="match status" value="1"/>
</dbReference>
<dbReference type="Pfam" id="PF13855">
    <property type="entry name" value="LRR_8"/>
    <property type="match status" value="1"/>
</dbReference>
<dbReference type="Proteomes" id="UP000041254">
    <property type="component" value="Unassembled WGS sequence"/>
</dbReference>
<dbReference type="SMART" id="SM00369">
    <property type="entry name" value="LRR_TYP"/>
    <property type="match status" value="6"/>
</dbReference>
<organism evidence="4 5">
    <name type="scientific">Vitrella brassicaformis (strain CCMP3155)</name>
    <dbReference type="NCBI Taxonomy" id="1169540"/>
    <lineage>
        <taxon>Eukaryota</taxon>
        <taxon>Sar</taxon>
        <taxon>Alveolata</taxon>
        <taxon>Colpodellida</taxon>
        <taxon>Vitrellaceae</taxon>
        <taxon>Vitrella</taxon>
    </lineage>
</organism>
<evidence type="ECO:0000259" key="3">
    <source>
        <dbReference type="PROSITE" id="PS01186"/>
    </source>
</evidence>
<reference evidence="4 5" key="1">
    <citation type="submission" date="2014-11" db="EMBL/GenBank/DDBJ databases">
        <authorList>
            <person name="Zhu J."/>
            <person name="Qi W."/>
            <person name="Song R."/>
        </authorList>
    </citation>
    <scope>NUCLEOTIDE SEQUENCE [LARGE SCALE GENOMIC DNA]</scope>
</reference>
<dbReference type="InterPro" id="IPR000742">
    <property type="entry name" value="EGF"/>
</dbReference>
<dbReference type="EMBL" id="CDMY01000241">
    <property type="protein sequence ID" value="CEL95924.1"/>
    <property type="molecule type" value="Genomic_DNA"/>
</dbReference>
<dbReference type="AlphaFoldDB" id="A0A0G4EJ39"/>
<accession>A0A0G4EJ39</accession>
<dbReference type="InParanoid" id="A0A0G4EJ39"/>
<dbReference type="InterPro" id="IPR046959">
    <property type="entry name" value="PRK1-6/SRF4-like"/>
</dbReference>
<keyword evidence="2" id="KW-0677">Repeat</keyword>
<dbReference type="OMA" id="RSACEDC"/>
<feature type="domain" description="EGF-like" evidence="3">
    <location>
        <begin position="503"/>
        <end position="516"/>
    </location>
</feature>